<protein>
    <submittedName>
        <fullName evidence="1">Abortive infection bacteriophage resistance protein</fullName>
    </submittedName>
</protein>
<dbReference type="Pfam" id="PF07751">
    <property type="entry name" value="Abi_2"/>
    <property type="match status" value="1"/>
</dbReference>
<dbReference type="EMBL" id="SOCP01000030">
    <property type="protein sequence ID" value="TDV36847.1"/>
    <property type="molecule type" value="Genomic_DNA"/>
</dbReference>
<accession>A0A4R7USK7</accession>
<dbReference type="Proteomes" id="UP000294927">
    <property type="component" value="Unassembled WGS sequence"/>
</dbReference>
<evidence type="ECO:0000313" key="1">
    <source>
        <dbReference type="EMBL" id="TDV36847.1"/>
    </source>
</evidence>
<keyword evidence="2" id="KW-1185">Reference proteome</keyword>
<dbReference type="AlphaFoldDB" id="A0A4R7USK7"/>
<evidence type="ECO:0000313" key="2">
    <source>
        <dbReference type="Proteomes" id="UP000294927"/>
    </source>
</evidence>
<reference evidence="1 2" key="1">
    <citation type="submission" date="2019-03" db="EMBL/GenBank/DDBJ databases">
        <title>Genomic Encyclopedia of Archaeal and Bacterial Type Strains, Phase II (KMG-II): from individual species to whole genera.</title>
        <authorList>
            <person name="Goeker M."/>
        </authorList>
    </citation>
    <scope>NUCLEOTIDE SEQUENCE [LARGE SCALE GENOMIC DNA]</scope>
    <source>
        <strain evidence="1 2">DSM 45499</strain>
    </source>
</reference>
<proteinExistence type="predicted"/>
<dbReference type="RefSeq" id="WP_133909128.1">
    <property type="nucleotide sequence ID" value="NZ_SOCP01000030.1"/>
</dbReference>
<sequence length="276" mass="31685">MNYAKPHLTYQQQVALLAQRGMVIDDAAAASELLSTIGYYRLSGYWYPYRAPKPLDEPGRSDNFLPGTALGNVLALYDMDRRLKLTVLGLIEQIEVAVRVRVGYVLGERDTYAHLDPTHLDGRFSRPTQHGGQSRYEKWRRRIQEAQERSTEDFIRHFRAFYNDRLPIWVVTEIMDFGLLSNLYAGAKRPDRDRIADELGVVDARGRGNGVALENWLRVLNYLRNICAHHSRLWNRNMTVQVATSHLAAIPHFSTSTPQKARPIGYTLHCAFWDSL</sequence>
<organism evidence="1 2">
    <name type="scientific">Actinophytocola oryzae</name>
    <dbReference type="NCBI Taxonomy" id="502181"/>
    <lineage>
        <taxon>Bacteria</taxon>
        <taxon>Bacillati</taxon>
        <taxon>Actinomycetota</taxon>
        <taxon>Actinomycetes</taxon>
        <taxon>Pseudonocardiales</taxon>
        <taxon>Pseudonocardiaceae</taxon>
    </lineage>
</organism>
<dbReference type="InterPro" id="IPR011664">
    <property type="entry name" value="Abi_system_AbiD/AbiF-like"/>
</dbReference>
<comment type="caution">
    <text evidence="1">The sequence shown here is derived from an EMBL/GenBank/DDBJ whole genome shotgun (WGS) entry which is preliminary data.</text>
</comment>
<dbReference type="OrthoDB" id="5363652at2"/>
<name>A0A4R7USK7_9PSEU</name>
<gene>
    <name evidence="1" type="ORF">CLV71_13053</name>
</gene>